<dbReference type="Gene3D" id="2.130.10.10">
    <property type="entry name" value="YVTN repeat-like/Quinoprotein amine dehydrogenase"/>
    <property type="match status" value="3"/>
</dbReference>
<dbReference type="AlphaFoldDB" id="A0A365Y6X4"/>
<dbReference type="SUPFAM" id="SSF101898">
    <property type="entry name" value="NHL repeat"/>
    <property type="match status" value="1"/>
</dbReference>
<dbReference type="PANTHER" id="PTHR34220:SF7">
    <property type="entry name" value="SENSOR HISTIDINE KINASE YPDA"/>
    <property type="match status" value="1"/>
</dbReference>
<feature type="domain" description="Two component regulator three Y" evidence="5">
    <location>
        <begin position="746"/>
        <end position="804"/>
    </location>
</feature>
<evidence type="ECO:0000256" key="1">
    <source>
        <dbReference type="SAM" id="Coils"/>
    </source>
</evidence>
<feature type="domain" description="Histidine kinase/HSP90-like ATPase" evidence="3">
    <location>
        <begin position="955"/>
        <end position="1060"/>
    </location>
</feature>
<dbReference type="EMBL" id="QFFJ01000001">
    <property type="protein sequence ID" value="RBL94031.1"/>
    <property type="molecule type" value="Genomic_DNA"/>
</dbReference>
<name>A0A365Y6X4_9BACT</name>
<evidence type="ECO:0000313" key="7">
    <source>
        <dbReference type="Proteomes" id="UP000253410"/>
    </source>
</evidence>
<keyword evidence="1" id="KW-0175">Coiled coil</keyword>
<dbReference type="GO" id="GO:0000155">
    <property type="term" value="F:phosphorelay sensor kinase activity"/>
    <property type="evidence" value="ECO:0007669"/>
    <property type="project" value="InterPro"/>
</dbReference>
<dbReference type="Pfam" id="PF02518">
    <property type="entry name" value="HATPase_c"/>
    <property type="match status" value="1"/>
</dbReference>
<proteinExistence type="predicted"/>
<dbReference type="GO" id="GO:0016020">
    <property type="term" value="C:membrane"/>
    <property type="evidence" value="ECO:0007669"/>
    <property type="project" value="InterPro"/>
</dbReference>
<feature type="transmembrane region" description="Helical" evidence="2">
    <location>
        <begin position="812"/>
        <end position="830"/>
    </location>
</feature>
<dbReference type="Proteomes" id="UP000253410">
    <property type="component" value="Unassembled WGS sequence"/>
</dbReference>
<dbReference type="SUPFAM" id="SSF50998">
    <property type="entry name" value="Quinoprotein alcohol dehydrogenase-like"/>
    <property type="match status" value="1"/>
</dbReference>
<keyword evidence="2" id="KW-1133">Transmembrane helix</keyword>
<reference evidence="6 7" key="1">
    <citation type="submission" date="2018-05" db="EMBL/GenBank/DDBJ databases">
        <title>Chitinophaga sp. K3CV102501T nov., isolated from isolated from a monsoon evergreen broad-leaved forest soil.</title>
        <authorList>
            <person name="Lv Y."/>
        </authorList>
    </citation>
    <scope>NUCLEOTIDE SEQUENCE [LARGE SCALE GENOMIC DNA]</scope>
    <source>
        <strain evidence="6 7">GDMCC 1.1325</strain>
    </source>
</reference>
<dbReference type="InterPro" id="IPR015943">
    <property type="entry name" value="WD40/YVTN_repeat-like_dom_sf"/>
</dbReference>
<keyword evidence="2" id="KW-0812">Transmembrane</keyword>
<evidence type="ECO:0000259" key="5">
    <source>
        <dbReference type="Pfam" id="PF07495"/>
    </source>
</evidence>
<evidence type="ECO:0000313" key="6">
    <source>
        <dbReference type="EMBL" id="RBL94031.1"/>
    </source>
</evidence>
<dbReference type="Pfam" id="PF07495">
    <property type="entry name" value="Y_Y_Y"/>
    <property type="match status" value="1"/>
</dbReference>
<comment type="caution">
    <text evidence="6">The sequence shown here is derived from an EMBL/GenBank/DDBJ whole genome shotgun (WGS) entry which is preliminary data.</text>
</comment>
<keyword evidence="7" id="KW-1185">Reference proteome</keyword>
<dbReference type="InterPro" id="IPR010559">
    <property type="entry name" value="Sig_transdc_His_kin_internal"/>
</dbReference>
<dbReference type="InterPro" id="IPR011047">
    <property type="entry name" value="Quinoprotein_ADH-like_sf"/>
</dbReference>
<dbReference type="Pfam" id="PF06580">
    <property type="entry name" value="His_kinase"/>
    <property type="match status" value="1"/>
</dbReference>
<organism evidence="6 7">
    <name type="scientific">Chitinophaga flava</name>
    <dbReference type="NCBI Taxonomy" id="2259036"/>
    <lineage>
        <taxon>Bacteria</taxon>
        <taxon>Pseudomonadati</taxon>
        <taxon>Bacteroidota</taxon>
        <taxon>Chitinophagia</taxon>
        <taxon>Chitinophagales</taxon>
        <taxon>Chitinophagaceae</taxon>
        <taxon>Chitinophaga</taxon>
    </lineage>
</organism>
<dbReference type="Gene3D" id="2.60.40.10">
    <property type="entry name" value="Immunoglobulins"/>
    <property type="match status" value="1"/>
</dbReference>
<dbReference type="PANTHER" id="PTHR34220">
    <property type="entry name" value="SENSOR HISTIDINE KINASE YPDA"/>
    <property type="match status" value="1"/>
</dbReference>
<protein>
    <recommendedName>
        <fullName evidence="8">Signal transduction histidine kinase internal region domain-containing protein</fullName>
    </recommendedName>
</protein>
<feature type="coiled-coil region" evidence="1">
    <location>
        <begin position="837"/>
        <end position="864"/>
    </location>
</feature>
<dbReference type="InterPro" id="IPR050640">
    <property type="entry name" value="Bact_2-comp_sensor_kinase"/>
</dbReference>
<dbReference type="SUPFAM" id="SSF63829">
    <property type="entry name" value="Calcium-dependent phosphotriesterase"/>
    <property type="match status" value="1"/>
</dbReference>
<feature type="domain" description="Signal transduction histidine kinase internal region" evidence="4">
    <location>
        <begin position="855"/>
        <end position="934"/>
    </location>
</feature>
<sequence>MIHKFIQVITSQRYPAARHLYCLLCLIVMAGTAIGQQTNLSYHFRHLDISTGLASNHVSAILQDRKGFIWIASTALQRYDGTNLVTMANFDRVPGSIYYDDICLCEDNRGRIWMGTPDNIRVYDPVTTLIKTLKVANRAELPEGLQCSNIIQDHAGVMWATTRDGLMRFEEATFSFHKAAGIPETDRLQMQDALMEDEAGNLWVSGQEHLYILDRDRKQLFTSDHNPQRLRILDIHNSFKKIYTDADHQIWLAGRGGILYHYDPLKNTLKEHHFITPDTKHYPAAKQQTDPIFDVLADGDNRLWVATEKGGIFRFNKATRQFDVNITGNNTDERGFHYDYEANCMLSDREGHLWIGTDHGINILSMHNTSFRMFDHRTSFSKTKERLPAAEVTGVFQGSNGDIYVGYWGKGFSRLSSQLQLLGNYFRSGDSTTSIPEERGLVWSFTELKDGTILVGQENGRLSLFNPATGRFTRHLSSPALYQQTLLRMLVRDTMVWIGLYKRGLASWNPRANQFIHYHEITDSLKRPLSVMQIVAEKDSLLWLGSSSGGLILFNPRSRRIVDRQTFEWDKHIYNNVTSLVRYNDSTLLAGTDHGLWVYNTRHDTYTPVKINGKLFDEWVLSIREDIPGKVWFTTPYGFYRLTLPDKLETFTQNDDIIDNTRKVRRRITWLKDGRLLVGASDHFVVFEPDKLEVAPPPPDVTIVNMKALDSTVLIEEALRDGKPVELNHRQNFIGVEFKSLLYHHEKIRYYYQLEGLDENWVSAESILVAKYTNLAPGHYTFRVRAVNTAGTFSRDISELKIFIRPAFWQTSWFRLLCLFIAIALVYLYFRLRITSVKKEARERAAIQQQMAQLEMKALRAQMNPHFIFNALNSIQTFMMKSETEQALSYLARFARLIRNVLDNSQLNNIPVSKEVNMLTNYLELEKLRFTDQFEYQFIIDPALELDLVEIPTMILQPFVENAIWHGILHTRTQGRITITFSRKEDRVLCSVEDNGVGREKSAVLRKMEKQHYSRGLQITRDRLQLYNSRFNVDASFDIEDLTDEAGNPTGTRVNIWFPYVEE</sequence>
<dbReference type="InterPro" id="IPR011110">
    <property type="entry name" value="Reg_prop"/>
</dbReference>
<dbReference type="InterPro" id="IPR011123">
    <property type="entry name" value="Y_Y_Y"/>
</dbReference>
<evidence type="ECO:0000259" key="3">
    <source>
        <dbReference type="Pfam" id="PF02518"/>
    </source>
</evidence>
<dbReference type="InterPro" id="IPR003594">
    <property type="entry name" value="HATPase_dom"/>
</dbReference>
<dbReference type="Gene3D" id="3.30.565.10">
    <property type="entry name" value="Histidine kinase-like ATPase, C-terminal domain"/>
    <property type="match status" value="1"/>
</dbReference>
<dbReference type="Pfam" id="PF07494">
    <property type="entry name" value="Reg_prop"/>
    <property type="match status" value="2"/>
</dbReference>
<dbReference type="InterPro" id="IPR013783">
    <property type="entry name" value="Ig-like_fold"/>
</dbReference>
<dbReference type="RefSeq" id="WP_113616699.1">
    <property type="nucleotide sequence ID" value="NZ_QFFJ01000001.1"/>
</dbReference>
<evidence type="ECO:0000256" key="2">
    <source>
        <dbReference type="SAM" id="Phobius"/>
    </source>
</evidence>
<dbReference type="SUPFAM" id="SSF55874">
    <property type="entry name" value="ATPase domain of HSP90 chaperone/DNA topoisomerase II/histidine kinase"/>
    <property type="match status" value="1"/>
</dbReference>
<accession>A0A365Y6X4</accession>
<dbReference type="InterPro" id="IPR036890">
    <property type="entry name" value="HATPase_C_sf"/>
</dbReference>
<evidence type="ECO:0008006" key="8">
    <source>
        <dbReference type="Google" id="ProtNLM"/>
    </source>
</evidence>
<evidence type="ECO:0000259" key="4">
    <source>
        <dbReference type="Pfam" id="PF06580"/>
    </source>
</evidence>
<keyword evidence="2" id="KW-0472">Membrane</keyword>
<gene>
    <name evidence="6" type="ORF">DF182_16265</name>
</gene>
<dbReference type="OrthoDB" id="9809670at2"/>